<evidence type="ECO:0000256" key="1">
    <source>
        <dbReference type="SAM" id="Phobius"/>
    </source>
</evidence>
<dbReference type="AlphaFoldDB" id="A0A223EP77"/>
<proteinExistence type="predicted"/>
<reference evidence="2 3" key="1">
    <citation type="submission" date="2016-10" db="EMBL/GenBank/DDBJ databases">
        <title>The whole genome sequencing and assembly of Bacillus simplex DSM 1321 strain.</title>
        <authorList>
            <person name="Park M.-K."/>
            <person name="Lee Y.-J."/>
            <person name="Yi H."/>
            <person name="Bahn Y.-S."/>
            <person name="Kim J.F."/>
            <person name="Lee D.-W."/>
        </authorList>
    </citation>
    <scope>NUCLEOTIDE SEQUENCE [LARGE SCALE GENOMIC DNA]</scope>
    <source>
        <strain evidence="2 3">DSM 1321</strain>
    </source>
</reference>
<keyword evidence="1" id="KW-0472">Membrane</keyword>
<protein>
    <submittedName>
        <fullName evidence="2">Uncharacterized protein</fullName>
    </submittedName>
</protein>
<organism evidence="2 3">
    <name type="scientific">Peribacillus simplex NBRC 15720 = DSM 1321</name>
    <dbReference type="NCBI Taxonomy" id="1349754"/>
    <lineage>
        <taxon>Bacteria</taxon>
        <taxon>Bacillati</taxon>
        <taxon>Bacillota</taxon>
        <taxon>Bacilli</taxon>
        <taxon>Bacillales</taxon>
        <taxon>Bacillaceae</taxon>
        <taxon>Peribacillus</taxon>
    </lineage>
</organism>
<keyword evidence="1" id="KW-0812">Transmembrane</keyword>
<dbReference type="EMBL" id="CP017704">
    <property type="protein sequence ID" value="ASS97036.1"/>
    <property type="molecule type" value="Genomic_DNA"/>
</dbReference>
<keyword evidence="1" id="KW-1133">Transmembrane helix</keyword>
<sequence>MHHLADSHMYANVRFKLALTEEIPVILPIDDRKCGNYLITNCKLISHYCCSKTKEYRKVLNAILFSVVYIFYLGYYKQDIYYETNVLFSTKSVMVF</sequence>
<feature type="transmembrane region" description="Helical" evidence="1">
    <location>
        <begin position="59"/>
        <end position="76"/>
    </location>
</feature>
<evidence type="ECO:0000313" key="2">
    <source>
        <dbReference type="EMBL" id="ASS97036.1"/>
    </source>
</evidence>
<evidence type="ECO:0000313" key="3">
    <source>
        <dbReference type="Proteomes" id="UP000214618"/>
    </source>
</evidence>
<gene>
    <name evidence="2" type="ORF">BS1321_25945</name>
</gene>
<accession>A0A223EP77</accession>
<dbReference type="Proteomes" id="UP000214618">
    <property type="component" value="Chromosome"/>
</dbReference>
<name>A0A223EP77_9BACI</name>